<dbReference type="EMBL" id="JALLAZ020001595">
    <property type="protein sequence ID" value="KAL3771797.1"/>
    <property type="molecule type" value="Genomic_DNA"/>
</dbReference>
<comment type="caution">
    <text evidence="1">The sequence shown here is derived from an EMBL/GenBank/DDBJ whole genome shotgun (WGS) entry which is preliminary data.</text>
</comment>
<gene>
    <name evidence="1" type="ORF">ACHAW5_005352</name>
</gene>
<name>A0ABD3N7D7_9STRA</name>
<dbReference type="Pfam" id="PF06888">
    <property type="entry name" value="Put_Phosphatase"/>
    <property type="match status" value="1"/>
</dbReference>
<protein>
    <recommendedName>
        <fullName evidence="3">5'-nucleotidase</fullName>
    </recommendedName>
</protein>
<dbReference type="PANTHER" id="PTHR20889:SF12">
    <property type="entry name" value="LP01149P"/>
    <property type="match status" value="1"/>
</dbReference>
<dbReference type="AlphaFoldDB" id="A0ABD3N7D7"/>
<dbReference type="InterPro" id="IPR036412">
    <property type="entry name" value="HAD-like_sf"/>
</dbReference>
<dbReference type="InterPro" id="IPR023214">
    <property type="entry name" value="HAD_sf"/>
</dbReference>
<evidence type="ECO:0000313" key="2">
    <source>
        <dbReference type="Proteomes" id="UP001530315"/>
    </source>
</evidence>
<dbReference type="InterPro" id="IPR016965">
    <property type="entry name" value="Pase_PHOSPHO-typ"/>
</dbReference>
<accession>A0ABD3N7D7</accession>
<proteinExistence type="predicted"/>
<organism evidence="1 2">
    <name type="scientific">Stephanodiscus triporus</name>
    <dbReference type="NCBI Taxonomy" id="2934178"/>
    <lineage>
        <taxon>Eukaryota</taxon>
        <taxon>Sar</taxon>
        <taxon>Stramenopiles</taxon>
        <taxon>Ochrophyta</taxon>
        <taxon>Bacillariophyta</taxon>
        <taxon>Coscinodiscophyceae</taxon>
        <taxon>Thalassiosirophycidae</taxon>
        <taxon>Stephanodiscales</taxon>
        <taxon>Stephanodiscaceae</taxon>
        <taxon>Stephanodiscus</taxon>
    </lineage>
</organism>
<sequence length="264" mass="29101">MIRERGHAAWHECVSDLVNHCLDENGLSIDDVRAAAAKMPYLIGVRRAIEDVDEDASCGQAIISDGNDYFIGAFLGENGMDRRFTHGVETNAGRWECRVVADDDDDTTTCGGRRFRFRVVHQSSKYGGHDNERCPPNLCKTQALLDILGRTTAVTETTANGGGRPRVVYVGDGSNDACPALHVLDERDVLLARAGRRISDPNSKSGEQPDEEDVNVLTGDEFSILSTIEGRMKREALVPRCRVLAWNSGMQLRSLVRDILDERG</sequence>
<evidence type="ECO:0008006" key="3">
    <source>
        <dbReference type="Google" id="ProtNLM"/>
    </source>
</evidence>
<dbReference type="Proteomes" id="UP001530315">
    <property type="component" value="Unassembled WGS sequence"/>
</dbReference>
<keyword evidence="2" id="KW-1185">Reference proteome</keyword>
<reference evidence="1 2" key="1">
    <citation type="submission" date="2024-10" db="EMBL/GenBank/DDBJ databases">
        <title>Updated reference genomes for cyclostephanoid diatoms.</title>
        <authorList>
            <person name="Roberts W.R."/>
            <person name="Alverson A.J."/>
        </authorList>
    </citation>
    <scope>NUCLEOTIDE SEQUENCE [LARGE SCALE GENOMIC DNA]</scope>
    <source>
        <strain evidence="1 2">AJA276-08</strain>
    </source>
</reference>
<dbReference type="Gene3D" id="3.40.50.1000">
    <property type="entry name" value="HAD superfamily/HAD-like"/>
    <property type="match status" value="1"/>
</dbReference>
<dbReference type="SUPFAM" id="SSF56784">
    <property type="entry name" value="HAD-like"/>
    <property type="match status" value="1"/>
</dbReference>
<evidence type="ECO:0000313" key="1">
    <source>
        <dbReference type="EMBL" id="KAL3771797.1"/>
    </source>
</evidence>
<dbReference type="PANTHER" id="PTHR20889">
    <property type="entry name" value="PHOSPHATASE, ORPHAN 1, 2"/>
    <property type="match status" value="1"/>
</dbReference>